<dbReference type="EMBL" id="LKBG01000268">
    <property type="protein sequence ID" value="KQB33901.1"/>
    <property type="molecule type" value="Genomic_DNA"/>
</dbReference>
<proteinExistence type="predicted"/>
<dbReference type="Proteomes" id="UP000050320">
    <property type="component" value="Unassembled WGS sequence"/>
</dbReference>
<dbReference type="AlphaFoldDB" id="A0A0P9ERH5"/>
<comment type="caution">
    <text evidence="1">The sequence shown here is derived from an EMBL/GenBank/DDBJ whole genome shotgun (WGS) entry which is preliminary data.</text>
</comment>
<reference evidence="2 3" key="2">
    <citation type="submission" date="2015-09" db="EMBL/GenBank/DDBJ databases">
        <title>Heavy metals and arsenic resistance mechanisms in polyextremophilic archaea of the family Ferroplasmaceae.</title>
        <authorList>
            <person name="Bulaev A.G."/>
            <person name="Kanygina A.V."/>
        </authorList>
    </citation>
    <scope>NUCLEOTIDE SEQUENCE [LARGE SCALE GENOMIC DNA]</scope>
    <source>
        <strain evidence="2 3">VT</strain>
    </source>
</reference>
<dbReference type="RefSeq" id="WP_048102327.1">
    <property type="nucleotide sequence ID" value="NZ_JBBYJF010000013.1"/>
</dbReference>
<keyword evidence="3" id="KW-1185">Reference proteome</keyword>
<accession>A0A0P9ERH5</accession>
<gene>
    <name evidence="2" type="ORF">AOG54_06175</name>
    <name evidence="1" type="ORF">SE19_05950</name>
</gene>
<dbReference type="PATRIC" id="fig|507754.4.peg.548"/>
<protein>
    <submittedName>
        <fullName evidence="1">Uncharacterized protein</fullName>
    </submittedName>
</protein>
<evidence type="ECO:0000313" key="1">
    <source>
        <dbReference type="EMBL" id="KPV46340.1"/>
    </source>
</evidence>
<evidence type="ECO:0000313" key="3">
    <source>
        <dbReference type="Proteomes" id="UP000050320"/>
    </source>
</evidence>
<sequence>MDIDKPSIEIEKLKKYVSENSGFDIIEKGNILELHFIPFMPEAVEHFPDGKQVEHIMYGEEIEGYVYFYKFVIVSEDDKTEISIDGRYDPVMEWLNYI</sequence>
<dbReference type="OrthoDB" id="55517at2157"/>
<evidence type="ECO:0000313" key="2">
    <source>
        <dbReference type="EMBL" id="KQB33901.1"/>
    </source>
</evidence>
<name>A0A0P9ERH5_9ARCH</name>
<dbReference type="GeneID" id="84221219"/>
<evidence type="ECO:0000313" key="4">
    <source>
        <dbReference type="Proteomes" id="UP000050515"/>
    </source>
</evidence>
<reference evidence="1 4" key="1">
    <citation type="submission" date="2015-09" db="EMBL/GenBank/DDBJ databases">
        <title>Draft genome sequence of Acidiplasma aeolicum DSM 18409.</title>
        <authorList>
            <person name="Hemp J."/>
        </authorList>
    </citation>
    <scope>NUCLEOTIDE SEQUENCE [LARGE SCALE GENOMIC DNA]</scope>
    <source>
        <strain evidence="1 4">V</strain>
    </source>
</reference>
<organism evidence="1 4">
    <name type="scientific">Acidiplasma aeolicum</name>
    <dbReference type="NCBI Taxonomy" id="507754"/>
    <lineage>
        <taxon>Archaea</taxon>
        <taxon>Methanobacteriati</taxon>
        <taxon>Thermoplasmatota</taxon>
        <taxon>Thermoplasmata</taxon>
        <taxon>Thermoplasmatales</taxon>
        <taxon>Ferroplasmaceae</taxon>
        <taxon>Acidiplasma</taxon>
    </lineage>
</organism>
<dbReference type="Proteomes" id="UP000050515">
    <property type="component" value="Unassembled WGS sequence"/>
</dbReference>
<dbReference type="EMBL" id="LJCQ01000261">
    <property type="protein sequence ID" value="KPV46340.1"/>
    <property type="molecule type" value="Genomic_DNA"/>
</dbReference>